<gene>
    <name evidence="2" type="ORF">GCM10010140_58030</name>
</gene>
<organism evidence="2 3">
    <name type="scientific">Streptosporangium pseudovulgare</name>
    <dbReference type="NCBI Taxonomy" id="35765"/>
    <lineage>
        <taxon>Bacteria</taxon>
        <taxon>Bacillati</taxon>
        <taxon>Actinomycetota</taxon>
        <taxon>Actinomycetes</taxon>
        <taxon>Streptosporangiales</taxon>
        <taxon>Streptosporangiaceae</taxon>
        <taxon>Streptosporangium</taxon>
    </lineage>
</organism>
<keyword evidence="3" id="KW-1185">Reference proteome</keyword>
<comment type="caution">
    <text evidence="2">The sequence shown here is derived from an EMBL/GenBank/DDBJ whole genome shotgun (WGS) entry which is preliminary data.</text>
</comment>
<dbReference type="Proteomes" id="UP000611554">
    <property type="component" value="Unassembled WGS sequence"/>
</dbReference>
<evidence type="ECO:0000256" key="1">
    <source>
        <dbReference type="SAM" id="MobiDB-lite"/>
    </source>
</evidence>
<evidence type="ECO:0008006" key="4">
    <source>
        <dbReference type="Google" id="ProtNLM"/>
    </source>
</evidence>
<protein>
    <recommendedName>
        <fullName evidence="4">DUF397 domain-containing protein</fullName>
    </recommendedName>
</protein>
<sequence length="100" mass="10566">MHPDDDVVLGGVRVRLFRQGKPGQTGGALSNGDGSHDGSSLTAEMSNRTNVKAFSSRTCPDTMQRADPFSKVLPHGPLRSRDHVAGKELDGMMSGLVACS</sequence>
<dbReference type="EMBL" id="BMQJ01000016">
    <property type="protein sequence ID" value="GGQ20014.1"/>
    <property type="molecule type" value="Genomic_DNA"/>
</dbReference>
<evidence type="ECO:0000313" key="3">
    <source>
        <dbReference type="Proteomes" id="UP000611554"/>
    </source>
</evidence>
<proteinExistence type="predicted"/>
<evidence type="ECO:0000313" key="2">
    <source>
        <dbReference type="EMBL" id="GGQ20014.1"/>
    </source>
</evidence>
<reference evidence="3" key="1">
    <citation type="journal article" date="2019" name="Int. J. Syst. Evol. Microbiol.">
        <title>The Global Catalogue of Microorganisms (GCM) 10K type strain sequencing project: providing services to taxonomists for standard genome sequencing and annotation.</title>
        <authorList>
            <consortium name="The Broad Institute Genomics Platform"/>
            <consortium name="The Broad Institute Genome Sequencing Center for Infectious Disease"/>
            <person name="Wu L."/>
            <person name="Ma J."/>
        </authorList>
    </citation>
    <scope>NUCLEOTIDE SEQUENCE [LARGE SCALE GENOMIC DNA]</scope>
    <source>
        <strain evidence="3">JCM 3115</strain>
    </source>
</reference>
<feature type="compositionally biased region" description="Polar residues" evidence="1">
    <location>
        <begin position="37"/>
        <end position="61"/>
    </location>
</feature>
<feature type="region of interest" description="Disordered" evidence="1">
    <location>
        <begin position="18"/>
        <end position="86"/>
    </location>
</feature>
<name>A0ABQ2R917_9ACTN</name>
<accession>A0ABQ2R917</accession>